<gene>
    <name evidence="4" type="ORF">MA16_Dca028743</name>
</gene>
<feature type="region of interest" description="Disordered" evidence="1">
    <location>
        <begin position="1"/>
        <end position="33"/>
    </location>
</feature>
<dbReference type="InterPro" id="IPR055301">
    <property type="entry name" value="Lea14-like_2"/>
</dbReference>
<organism evidence="4 5">
    <name type="scientific">Dendrobium catenatum</name>
    <dbReference type="NCBI Taxonomy" id="906689"/>
    <lineage>
        <taxon>Eukaryota</taxon>
        <taxon>Viridiplantae</taxon>
        <taxon>Streptophyta</taxon>
        <taxon>Embryophyta</taxon>
        <taxon>Tracheophyta</taxon>
        <taxon>Spermatophyta</taxon>
        <taxon>Magnoliopsida</taxon>
        <taxon>Liliopsida</taxon>
        <taxon>Asparagales</taxon>
        <taxon>Orchidaceae</taxon>
        <taxon>Epidendroideae</taxon>
        <taxon>Malaxideae</taxon>
        <taxon>Dendrobiinae</taxon>
        <taxon>Dendrobium</taxon>
    </lineage>
</organism>
<accession>A0A2I0VE42</accession>
<dbReference type="InterPro" id="IPR004864">
    <property type="entry name" value="LEA_2"/>
</dbReference>
<feature type="compositionally biased region" description="Pro residues" evidence="1">
    <location>
        <begin position="15"/>
        <end position="30"/>
    </location>
</feature>
<dbReference type="OrthoDB" id="685087at2759"/>
<keyword evidence="5" id="KW-1185">Reference proteome</keyword>
<evidence type="ECO:0000259" key="3">
    <source>
        <dbReference type="Pfam" id="PF03168"/>
    </source>
</evidence>
<evidence type="ECO:0000256" key="1">
    <source>
        <dbReference type="SAM" id="MobiDB-lite"/>
    </source>
</evidence>
<evidence type="ECO:0000256" key="2">
    <source>
        <dbReference type="SAM" id="Phobius"/>
    </source>
</evidence>
<dbReference type="Proteomes" id="UP000233837">
    <property type="component" value="Unassembled WGS sequence"/>
</dbReference>
<evidence type="ECO:0000313" key="4">
    <source>
        <dbReference type="EMBL" id="PKU61677.1"/>
    </source>
</evidence>
<protein>
    <recommendedName>
        <fullName evidence="3">Late embryogenesis abundant protein LEA-2 subgroup domain-containing protein</fullName>
    </recommendedName>
</protein>
<dbReference type="EMBL" id="KZ504615">
    <property type="protein sequence ID" value="PKU61677.1"/>
    <property type="molecule type" value="Genomic_DNA"/>
</dbReference>
<feature type="domain" description="Late embryogenesis abundant protein LEA-2 subgroup" evidence="3">
    <location>
        <begin position="103"/>
        <end position="189"/>
    </location>
</feature>
<keyword evidence="2" id="KW-0812">Transmembrane</keyword>
<proteinExistence type="predicted"/>
<sequence>MGIPPPTSMDKFPSRFPPPRPTNPFPPPLRRPNATSAGGGGKILSSCALATCFLVLVTIALAITFFFLFRPRSPTIHVSAVQIPGFSFGNGTVSFTFAQYAVVRNPNRAAFSHYDSSLQLIYAGNQVGFIYIPAGEIDGGRTKNIGGKFSVDSFPIAATPPMAGIMEVRSRMRVKGRVRVLRFFTHHVEATAGCLVGVSAGDGSVIGLNC</sequence>
<feature type="transmembrane region" description="Helical" evidence="2">
    <location>
        <begin position="43"/>
        <end position="69"/>
    </location>
</feature>
<keyword evidence="2" id="KW-0472">Membrane</keyword>
<dbReference type="AlphaFoldDB" id="A0A2I0VE42"/>
<evidence type="ECO:0000313" key="5">
    <source>
        <dbReference type="Proteomes" id="UP000233837"/>
    </source>
</evidence>
<dbReference type="Pfam" id="PF03168">
    <property type="entry name" value="LEA_2"/>
    <property type="match status" value="1"/>
</dbReference>
<reference evidence="4 5" key="2">
    <citation type="journal article" date="2017" name="Nature">
        <title>The Apostasia genome and the evolution of orchids.</title>
        <authorList>
            <person name="Zhang G.Q."/>
            <person name="Liu K.W."/>
            <person name="Li Z."/>
            <person name="Lohaus R."/>
            <person name="Hsiao Y.Y."/>
            <person name="Niu S.C."/>
            <person name="Wang J.Y."/>
            <person name="Lin Y.C."/>
            <person name="Xu Q."/>
            <person name="Chen L.J."/>
            <person name="Yoshida K."/>
            <person name="Fujiwara S."/>
            <person name="Wang Z.W."/>
            <person name="Zhang Y.Q."/>
            <person name="Mitsuda N."/>
            <person name="Wang M."/>
            <person name="Liu G.H."/>
            <person name="Pecoraro L."/>
            <person name="Huang H.X."/>
            <person name="Xiao X.J."/>
            <person name="Lin M."/>
            <person name="Wu X.Y."/>
            <person name="Wu W.L."/>
            <person name="Chen Y.Y."/>
            <person name="Chang S.B."/>
            <person name="Sakamoto S."/>
            <person name="Ohme-Takagi M."/>
            <person name="Yagi M."/>
            <person name="Zeng S.J."/>
            <person name="Shen C.Y."/>
            <person name="Yeh C.M."/>
            <person name="Luo Y.B."/>
            <person name="Tsai W.C."/>
            <person name="Van de Peer Y."/>
            <person name="Liu Z.J."/>
        </authorList>
    </citation>
    <scope>NUCLEOTIDE SEQUENCE [LARGE SCALE GENOMIC DNA]</scope>
    <source>
        <tissue evidence="4">The whole plant</tissue>
    </source>
</reference>
<dbReference type="STRING" id="906689.A0A2I0VE42"/>
<name>A0A2I0VE42_9ASPA</name>
<dbReference type="PANTHER" id="PTHR31852">
    <property type="entry name" value="LATE EMBRYOGENESIS ABUNDANT (LEA) HYDROXYPROLINE-RICH GLYCOPROTEIN FAMILY"/>
    <property type="match status" value="1"/>
</dbReference>
<keyword evidence="2" id="KW-1133">Transmembrane helix</keyword>
<reference evidence="4 5" key="1">
    <citation type="journal article" date="2016" name="Sci. Rep.">
        <title>The Dendrobium catenatum Lindl. genome sequence provides insights into polysaccharide synthase, floral development and adaptive evolution.</title>
        <authorList>
            <person name="Zhang G.Q."/>
            <person name="Xu Q."/>
            <person name="Bian C."/>
            <person name="Tsai W.C."/>
            <person name="Yeh C.M."/>
            <person name="Liu K.W."/>
            <person name="Yoshida K."/>
            <person name="Zhang L.S."/>
            <person name="Chang S.B."/>
            <person name="Chen F."/>
            <person name="Shi Y."/>
            <person name="Su Y.Y."/>
            <person name="Zhang Y.Q."/>
            <person name="Chen L.J."/>
            <person name="Yin Y."/>
            <person name="Lin M."/>
            <person name="Huang H."/>
            <person name="Deng H."/>
            <person name="Wang Z.W."/>
            <person name="Zhu S.L."/>
            <person name="Zhao X."/>
            <person name="Deng C."/>
            <person name="Niu S.C."/>
            <person name="Huang J."/>
            <person name="Wang M."/>
            <person name="Liu G.H."/>
            <person name="Yang H.J."/>
            <person name="Xiao X.J."/>
            <person name="Hsiao Y.Y."/>
            <person name="Wu W.L."/>
            <person name="Chen Y.Y."/>
            <person name="Mitsuda N."/>
            <person name="Ohme-Takagi M."/>
            <person name="Luo Y.B."/>
            <person name="Van de Peer Y."/>
            <person name="Liu Z.J."/>
        </authorList>
    </citation>
    <scope>NUCLEOTIDE SEQUENCE [LARGE SCALE GENOMIC DNA]</scope>
    <source>
        <tissue evidence="4">The whole plant</tissue>
    </source>
</reference>